<gene>
    <name evidence="3" type="ORF">IB285_03865</name>
</gene>
<evidence type="ECO:0000313" key="3">
    <source>
        <dbReference type="EMBL" id="MBD2841391.1"/>
    </source>
</evidence>
<protein>
    <recommendedName>
        <fullName evidence="5">Lipoprotein</fullName>
    </recommendedName>
</protein>
<evidence type="ECO:0000256" key="1">
    <source>
        <dbReference type="SAM" id="MobiDB-lite"/>
    </source>
</evidence>
<dbReference type="PROSITE" id="PS51257">
    <property type="entry name" value="PROKAR_LIPOPROTEIN"/>
    <property type="match status" value="1"/>
</dbReference>
<reference evidence="3 4" key="1">
    <citation type="submission" date="2020-09" db="EMBL/GenBank/DDBJ databases">
        <authorList>
            <person name="Yoon J.-W."/>
        </authorList>
    </citation>
    <scope>NUCLEOTIDE SEQUENCE [LARGE SCALE GENOMIC DNA]</scope>
    <source>
        <strain evidence="3 4">KMU-140</strain>
    </source>
</reference>
<feature type="signal peptide" evidence="2">
    <location>
        <begin position="1"/>
        <end position="20"/>
    </location>
</feature>
<name>A0ABR8KT29_9SPHN</name>
<dbReference type="RefSeq" id="WP_190786937.1">
    <property type="nucleotide sequence ID" value="NZ_JACXLC010000001.1"/>
</dbReference>
<organism evidence="3 4">
    <name type="scientific">Erythrobacter rubeus</name>
    <dbReference type="NCBI Taxonomy" id="2760803"/>
    <lineage>
        <taxon>Bacteria</taxon>
        <taxon>Pseudomonadati</taxon>
        <taxon>Pseudomonadota</taxon>
        <taxon>Alphaproteobacteria</taxon>
        <taxon>Sphingomonadales</taxon>
        <taxon>Erythrobacteraceae</taxon>
        <taxon>Erythrobacter/Porphyrobacter group</taxon>
        <taxon>Erythrobacter</taxon>
    </lineage>
</organism>
<accession>A0ABR8KT29</accession>
<proteinExistence type="predicted"/>
<feature type="compositionally biased region" description="Low complexity" evidence="1">
    <location>
        <begin position="37"/>
        <end position="53"/>
    </location>
</feature>
<keyword evidence="2" id="KW-0732">Signal</keyword>
<dbReference type="Proteomes" id="UP000635384">
    <property type="component" value="Unassembled WGS sequence"/>
</dbReference>
<feature type="compositionally biased region" description="Low complexity" evidence="1">
    <location>
        <begin position="63"/>
        <end position="75"/>
    </location>
</feature>
<comment type="caution">
    <text evidence="3">The sequence shown here is derived from an EMBL/GenBank/DDBJ whole genome shotgun (WGS) entry which is preliminary data.</text>
</comment>
<evidence type="ECO:0000313" key="4">
    <source>
        <dbReference type="Proteomes" id="UP000635384"/>
    </source>
</evidence>
<evidence type="ECO:0008006" key="5">
    <source>
        <dbReference type="Google" id="ProtNLM"/>
    </source>
</evidence>
<keyword evidence="4" id="KW-1185">Reference proteome</keyword>
<sequence>MKAVYFHAAGAIALTFGIAACIPSVDIPSQVETTVPVAADPAPTPAPARTQAPAPAPAPTAEPPRSASAPPPTTAAAVQQPVYDNYLDAPPTPGTWTYADETGETLALFGTSAASPSLIIRCDKASGNVGIARVIDTPATSARVMRIETETAERSIQATPMQGARPMLAAILFAGDPLLDAMAITKGRFAVETQGLPSLYVPAWVEVSRVIEDCR</sequence>
<dbReference type="EMBL" id="JACXLC010000001">
    <property type="protein sequence ID" value="MBD2841391.1"/>
    <property type="molecule type" value="Genomic_DNA"/>
</dbReference>
<feature type="chain" id="PRO_5046462286" description="Lipoprotein" evidence="2">
    <location>
        <begin position="21"/>
        <end position="215"/>
    </location>
</feature>
<evidence type="ECO:0000256" key="2">
    <source>
        <dbReference type="SAM" id="SignalP"/>
    </source>
</evidence>
<feature type="region of interest" description="Disordered" evidence="1">
    <location>
        <begin position="37"/>
        <end position="75"/>
    </location>
</feature>